<dbReference type="AlphaFoldDB" id="A0A7S4IXW7"/>
<reference evidence="1" key="1">
    <citation type="submission" date="2021-01" db="EMBL/GenBank/DDBJ databases">
        <authorList>
            <person name="Corre E."/>
            <person name="Pelletier E."/>
            <person name="Niang G."/>
            <person name="Scheremetjew M."/>
            <person name="Finn R."/>
            <person name="Kale V."/>
            <person name="Holt S."/>
            <person name="Cochrane G."/>
            <person name="Meng A."/>
            <person name="Brown T."/>
            <person name="Cohen L."/>
        </authorList>
    </citation>
    <scope>NUCLEOTIDE SEQUENCE</scope>
    <source>
        <strain evidence="1">Isolate 1302-5</strain>
    </source>
</reference>
<evidence type="ECO:0000313" key="1">
    <source>
        <dbReference type="EMBL" id="CAE2242807.1"/>
    </source>
</evidence>
<gene>
    <name evidence="1" type="ORF">OAUR00152_LOCUS16913</name>
</gene>
<accession>A0A7S4IXW7</accession>
<proteinExistence type="predicted"/>
<sequence length="147" mass="16530">MNALRRRRCRPSSVRSGPEMILPLDVRIVPDHIIRSEGSPGRVVGYFAQLRRRGVVSRHAAIPRTFFFPREGGRTRAGVHVGGLEAYVGVDEASGRLGEGAEVGGDKGGELCIAPEWIRHEQEDVRWVVRWHPLHLSSDVRMLTREF</sequence>
<organism evidence="1">
    <name type="scientific">Odontella aurita</name>
    <dbReference type="NCBI Taxonomy" id="265563"/>
    <lineage>
        <taxon>Eukaryota</taxon>
        <taxon>Sar</taxon>
        <taxon>Stramenopiles</taxon>
        <taxon>Ochrophyta</taxon>
        <taxon>Bacillariophyta</taxon>
        <taxon>Mediophyceae</taxon>
        <taxon>Biddulphiophycidae</taxon>
        <taxon>Eupodiscales</taxon>
        <taxon>Odontellaceae</taxon>
        <taxon>Odontella</taxon>
    </lineage>
</organism>
<dbReference type="EMBL" id="HBKQ01024751">
    <property type="protein sequence ID" value="CAE2242807.1"/>
    <property type="molecule type" value="Transcribed_RNA"/>
</dbReference>
<name>A0A7S4IXW7_9STRA</name>
<protein>
    <submittedName>
        <fullName evidence="1">Uncharacterized protein</fullName>
    </submittedName>
</protein>